<evidence type="ECO:0000313" key="1">
    <source>
        <dbReference type="EMBL" id="SDQ49072.1"/>
    </source>
</evidence>
<name>A0A1H1BAY7_9FLAO</name>
<dbReference type="AlphaFoldDB" id="A0A1H1BAY7"/>
<dbReference type="STRING" id="311333.SAMN05421664_1793"/>
<dbReference type="EMBL" id="FNKL01000002">
    <property type="protein sequence ID" value="SDQ49072.1"/>
    <property type="molecule type" value="Genomic_DNA"/>
</dbReference>
<sequence>MKIGLRQIDFQFNNDEMNIVFLLPQISRIYKDDCGYL</sequence>
<proteinExistence type="predicted"/>
<evidence type="ECO:0000313" key="2">
    <source>
        <dbReference type="Proteomes" id="UP000199627"/>
    </source>
</evidence>
<protein>
    <submittedName>
        <fullName evidence="1">Uncharacterized protein</fullName>
    </submittedName>
</protein>
<reference evidence="2" key="1">
    <citation type="submission" date="2016-10" db="EMBL/GenBank/DDBJ databases">
        <authorList>
            <person name="Varghese N."/>
            <person name="Submissions S."/>
        </authorList>
    </citation>
    <scope>NUCLEOTIDE SEQUENCE [LARGE SCALE GENOMIC DNA]</scope>
    <source>
        <strain evidence="2">DSM 17072</strain>
    </source>
</reference>
<keyword evidence="2" id="KW-1185">Reference proteome</keyword>
<organism evidence="1 2">
    <name type="scientific">Chryseobacterium soldanellicola</name>
    <dbReference type="NCBI Taxonomy" id="311333"/>
    <lineage>
        <taxon>Bacteria</taxon>
        <taxon>Pseudomonadati</taxon>
        <taxon>Bacteroidota</taxon>
        <taxon>Flavobacteriia</taxon>
        <taxon>Flavobacteriales</taxon>
        <taxon>Weeksellaceae</taxon>
        <taxon>Chryseobacterium group</taxon>
        <taxon>Chryseobacterium</taxon>
    </lineage>
</organism>
<gene>
    <name evidence="1" type="ORF">SAMN05421664_1793</name>
</gene>
<accession>A0A1H1BAY7</accession>
<dbReference type="Proteomes" id="UP000199627">
    <property type="component" value="Unassembled WGS sequence"/>
</dbReference>